<evidence type="ECO:0000256" key="2">
    <source>
        <dbReference type="RuleBase" id="RU000363"/>
    </source>
</evidence>
<organism evidence="3 4">
    <name type="scientific">Pseudaminobacter soli</name>
    <name type="common">ex Li et al. 2025</name>
    <dbReference type="NCBI Taxonomy" id="1295366"/>
    <lineage>
        <taxon>Bacteria</taxon>
        <taxon>Pseudomonadati</taxon>
        <taxon>Pseudomonadota</taxon>
        <taxon>Alphaproteobacteria</taxon>
        <taxon>Hyphomicrobiales</taxon>
        <taxon>Phyllobacteriaceae</taxon>
        <taxon>Pseudaminobacter</taxon>
    </lineage>
</organism>
<dbReference type="Proteomes" id="UP000240653">
    <property type="component" value="Unassembled WGS sequence"/>
</dbReference>
<proteinExistence type="inferred from homology"/>
<dbReference type="InterPro" id="IPR020904">
    <property type="entry name" value="Sc_DH/Rdtase_CS"/>
</dbReference>
<dbReference type="Pfam" id="PF00106">
    <property type="entry name" value="adh_short"/>
    <property type="match status" value="1"/>
</dbReference>
<evidence type="ECO:0000256" key="1">
    <source>
        <dbReference type="ARBA" id="ARBA00006484"/>
    </source>
</evidence>
<protein>
    <submittedName>
        <fullName evidence="3">D-beta-hydroxybutyrate dehydrogenase</fullName>
    </submittedName>
</protein>
<dbReference type="AlphaFoldDB" id="A0A2P7RSM9"/>
<dbReference type="Gene3D" id="3.40.50.720">
    <property type="entry name" value="NAD(P)-binding Rossmann-like Domain"/>
    <property type="match status" value="1"/>
</dbReference>
<dbReference type="FunFam" id="3.40.50.720:FF:000084">
    <property type="entry name" value="Short-chain dehydrogenase reductase"/>
    <property type="match status" value="1"/>
</dbReference>
<name>A0A2P7RSM9_9HYPH</name>
<comment type="similarity">
    <text evidence="1 2">Belongs to the short-chain dehydrogenases/reductases (SDR) family.</text>
</comment>
<dbReference type="PROSITE" id="PS00061">
    <property type="entry name" value="ADH_SHORT"/>
    <property type="match status" value="1"/>
</dbReference>
<sequence length="269" mass="28329">MTLSATSTADDLKGKHALVTGATQGLGRAIAEIFARAGASVAVHGRTASDTEETVSAIRHAGGHACAVEADFLKTTEIAPMVELAAAQLGGIDILVNNAGIGAVAEVSAMDEVFWDRMIDIDLKAPFLVTQKALEYIGRDGGGGRVIFISSTAAKAAEATFAAYSAAKAGILAFARCLAVEVGSRGITVNSICPGWIDTPLSRDPIREWAEEKGVPFDRLWQEMMADTNLLKKVLEPDDIAECALFLSSERGRHITAQSVNVCGGLIHY</sequence>
<gene>
    <name evidence="3" type="ORF">C7I85_28175</name>
</gene>
<dbReference type="InterPro" id="IPR050259">
    <property type="entry name" value="SDR"/>
</dbReference>
<dbReference type="CDD" id="cd05233">
    <property type="entry name" value="SDR_c"/>
    <property type="match status" value="1"/>
</dbReference>
<keyword evidence="4" id="KW-1185">Reference proteome</keyword>
<dbReference type="SUPFAM" id="SSF51735">
    <property type="entry name" value="NAD(P)-binding Rossmann-fold domains"/>
    <property type="match status" value="1"/>
</dbReference>
<dbReference type="EMBL" id="PXYL01000030">
    <property type="protein sequence ID" value="PSJ53202.1"/>
    <property type="molecule type" value="Genomic_DNA"/>
</dbReference>
<dbReference type="InterPro" id="IPR036291">
    <property type="entry name" value="NAD(P)-bd_dom_sf"/>
</dbReference>
<dbReference type="PRINTS" id="PR00080">
    <property type="entry name" value="SDRFAMILY"/>
</dbReference>
<dbReference type="GO" id="GO:0032787">
    <property type="term" value="P:monocarboxylic acid metabolic process"/>
    <property type="evidence" value="ECO:0007669"/>
    <property type="project" value="UniProtKB-ARBA"/>
</dbReference>
<dbReference type="PANTHER" id="PTHR42879">
    <property type="entry name" value="3-OXOACYL-(ACYL-CARRIER-PROTEIN) REDUCTASE"/>
    <property type="match status" value="1"/>
</dbReference>
<dbReference type="OrthoDB" id="9796652at2"/>
<dbReference type="InterPro" id="IPR002347">
    <property type="entry name" value="SDR_fam"/>
</dbReference>
<reference evidence="3 4" key="1">
    <citation type="submission" date="2018-03" db="EMBL/GenBank/DDBJ databases">
        <title>The draft genome of Mesorhizobium soli JCM 19897.</title>
        <authorList>
            <person name="Li L."/>
            <person name="Liu L."/>
            <person name="Liang L."/>
            <person name="Wang T."/>
            <person name="Zhang X."/>
        </authorList>
    </citation>
    <scope>NUCLEOTIDE SEQUENCE [LARGE SCALE GENOMIC DNA]</scope>
    <source>
        <strain evidence="3 4">JCM 19897</strain>
    </source>
</reference>
<evidence type="ECO:0000313" key="4">
    <source>
        <dbReference type="Proteomes" id="UP000240653"/>
    </source>
</evidence>
<dbReference type="PANTHER" id="PTHR42879:SF2">
    <property type="entry name" value="3-OXOACYL-[ACYL-CARRIER-PROTEIN] REDUCTASE FABG"/>
    <property type="match status" value="1"/>
</dbReference>
<dbReference type="RefSeq" id="WP_106727319.1">
    <property type="nucleotide sequence ID" value="NZ_PXYL01000030.1"/>
</dbReference>
<evidence type="ECO:0000313" key="3">
    <source>
        <dbReference type="EMBL" id="PSJ53202.1"/>
    </source>
</evidence>
<comment type="caution">
    <text evidence="3">The sequence shown here is derived from an EMBL/GenBank/DDBJ whole genome shotgun (WGS) entry which is preliminary data.</text>
</comment>
<dbReference type="PRINTS" id="PR00081">
    <property type="entry name" value="GDHRDH"/>
</dbReference>
<accession>A0A2P7RSM9</accession>